<evidence type="ECO:0000259" key="8">
    <source>
        <dbReference type="Pfam" id="PF01656"/>
    </source>
</evidence>
<feature type="domain" description="CobQ/CobB/MinD/ParA nucleotide binding" evidence="8">
    <location>
        <begin position="6"/>
        <end position="190"/>
    </location>
</feature>
<dbReference type="InterPro" id="IPR002586">
    <property type="entry name" value="CobQ/CobB/MinD/ParA_Nub-bd_dom"/>
</dbReference>
<comment type="similarity">
    <text evidence="7">Belongs to the CobB/CbiA family.</text>
</comment>
<name>A0A0E4C9N5_9FIRM</name>
<dbReference type="AlphaFoldDB" id="A0A0E4C9N5"/>
<dbReference type="NCBIfam" id="NF002204">
    <property type="entry name" value="PRK01077.1"/>
    <property type="match status" value="1"/>
</dbReference>
<evidence type="ECO:0000256" key="5">
    <source>
        <dbReference type="ARBA" id="ARBA00022842"/>
    </source>
</evidence>
<dbReference type="GO" id="GO:0042242">
    <property type="term" value="F:cobyrinic acid a,c-diamide synthase activity"/>
    <property type="evidence" value="ECO:0007669"/>
    <property type="project" value="UniProtKB-UniRule"/>
</dbReference>
<dbReference type="UniPathway" id="UPA00148">
    <property type="reaction ID" value="UER00231"/>
</dbReference>
<dbReference type="InterPro" id="IPR029062">
    <property type="entry name" value="Class_I_gatase-like"/>
</dbReference>
<dbReference type="InterPro" id="IPR011698">
    <property type="entry name" value="GATase_3"/>
</dbReference>
<dbReference type="EMBL" id="CGIH01000050">
    <property type="protein sequence ID" value="CFY07178.1"/>
    <property type="molecule type" value="Genomic_DNA"/>
</dbReference>
<dbReference type="CDD" id="cd05388">
    <property type="entry name" value="CobB_N"/>
    <property type="match status" value="1"/>
</dbReference>
<feature type="domain" description="CobB/CobQ-like glutamine amidotransferase" evidence="9">
    <location>
        <begin position="251"/>
        <end position="442"/>
    </location>
</feature>
<keyword evidence="2 7" id="KW-0436">Ligase</keyword>
<dbReference type="NCBIfam" id="TIGR00379">
    <property type="entry name" value="cobB"/>
    <property type="match status" value="1"/>
</dbReference>
<dbReference type="SUPFAM" id="SSF52317">
    <property type="entry name" value="Class I glutamine amidotransferase-like"/>
    <property type="match status" value="1"/>
</dbReference>
<evidence type="ECO:0000259" key="9">
    <source>
        <dbReference type="Pfam" id="PF07685"/>
    </source>
</evidence>
<keyword evidence="6 7" id="KW-0315">Glutamine amidotransferase</keyword>
<evidence type="ECO:0000313" key="11">
    <source>
        <dbReference type="Proteomes" id="UP000045545"/>
    </source>
</evidence>
<dbReference type="STRING" id="690567.2649"/>
<keyword evidence="11" id="KW-1185">Reference proteome</keyword>
<dbReference type="Proteomes" id="UP000045545">
    <property type="component" value="Unassembled WGS sequence"/>
</dbReference>
<dbReference type="CDD" id="cd03130">
    <property type="entry name" value="GATase1_CobB"/>
    <property type="match status" value="1"/>
</dbReference>
<dbReference type="Gene3D" id="3.40.50.880">
    <property type="match status" value="1"/>
</dbReference>
<keyword evidence="7" id="KW-0169">Cobalamin biosynthesis</keyword>
<reference evidence="10 11" key="1">
    <citation type="submission" date="2015-03" db="EMBL/GenBank/DDBJ databases">
        <authorList>
            <person name="Murphy D."/>
        </authorList>
    </citation>
    <scope>NUCLEOTIDE SEQUENCE [LARGE SCALE GENOMIC DNA]</scope>
    <source>
        <strain evidence="10 11">OL-4</strain>
    </source>
</reference>
<dbReference type="EC" id="6.3.5.11" evidence="7"/>
<evidence type="ECO:0000256" key="1">
    <source>
        <dbReference type="ARBA" id="ARBA00001946"/>
    </source>
</evidence>
<dbReference type="Gene3D" id="3.40.50.300">
    <property type="entry name" value="P-loop containing nucleotide triphosphate hydrolases"/>
    <property type="match status" value="1"/>
</dbReference>
<evidence type="ECO:0000256" key="4">
    <source>
        <dbReference type="ARBA" id="ARBA00022840"/>
    </source>
</evidence>
<comment type="miscellaneous">
    <text evidence="7">The a and c carboxylates of cobyrinate are activated for nucleophilic attack via formation of a phosphorylated intermediate by ATP. CbiA catalyzes first the amidation of the c-carboxylate, and then that of the a-carboxylate.</text>
</comment>
<dbReference type="Pfam" id="PF07685">
    <property type="entry name" value="GATase_3"/>
    <property type="match status" value="1"/>
</dbReference>
<keyword evidence="3 7" id="KW-0547">Nucleotide-binding</keyword>
<organism evidence="10 11">
    <name type="scientific">Syntrophomonas zehnderi OL-4</name>
    <dbReference type="NCBI Taxonomy" id="690567"/>
    <lineage>
        <taxon>Bacteria</taxon>
        <taxon>Bacillati</taxon>
        <taxon>Bacillota</taxon>
        <taxon>Clostridia</taxon>
        <taxon>Eubacteriales</taxon>
        <taxon>Syntrophomonadaceae</taxon>
        <taxon>Syntrophomonas</taxon>
    </lineage>
</organism>
<dbReference type="InterPro" id="IPR027417">
    <property type="entry name" value="P-loop_NTPase"/>
</dbReference>
<evidence type="ECO:0000256" key="6">
    <source>
        <dbReference type="ARBA" id="ARBA00022962"/>
    </source>
</evidence>
<sequence length="468" mass="51217">MIYPRLVIAGVQSGVGKTTVSLGLMKALSNRGLRVQPFKVGPDYIDTGLHYQACGHISHNLDNWMGDDKVVQTVFAKHAADCDIAIIEGVMGLYDGVKTARLKGSTASMAMLLKAPVILVVNVEGMAQSCVALVKGFMDYEPRLNLAAVVLNKTGKYHRTILKEHLEEDLNIKVIGCLPRHQEIYMPARHLGLLPAEENHELQSTINKMADLIEENVDVEAVMQLASQAEEIPAFGSYGWPIETPAGRGIRIGVARDAAFTFYYQDGLDYLQELGAQIIYFSPLNDDNIPETDGIYLGGGFPEVFLSQLAKQTSMLSSIRAAHKKGLPIYAECGGFIYLCKNISDFKGCRWPGVGIIPAEAQMGKNLAGLGYVEAKMVKDSILGSQGDIYRGHEFRYSQVTGLNPADAAYSLSGGKGEEGRRDGYAQGNLLASYAHLHFRSNPAAARKFLESCYRFKEKGSHDNEQTD</sequence>
<dbReference type="Pfam" id="PF01656">
    <property type="entry name" value="CbiA"/>
    <property type="match status" value="1"/>
</dbReference>
<dbReference type="PANTHER" id="PTHR43873:SF1">
    <property type="entry name" value="COBYRINATE A,C-DIAMIDE SYNTHASE"/>
    <property type="match status" value="1"/>
</dbReference>
<dbReference type="GO" id="GO:0005524">
    <property type="term" value="F:ATP binding"/>
    <property type="evidence" value="ECO:0007669"/>
    <property type="project" value="UniProtKB-UniRule"/>
</dbReference>
<dbReference type="SUPFAM" id="SSF52540">
    <property type="entry name" value="P-loop containing nucleoside triphosphate hydrolases"/>
    <property type="match status" value="1"/>
</dbReference>
<feature type="active site" description="Nucleophile" evidence="7">
    <location>
        <position position="333"/>
    </location>
</feature>
<dbReference type="PANTHER" id="PTHR43873">
    <property type="entry name" value="COBYRINATE A,C-DIAMIDE SYNTHASE"/>
    <property type="match status" value="1"/>
</dbReference>
<dbReference type="OrthoDB" id="9764035at2"/>
<evidence type="ECO:0000256" key="3">
    <source>
        <dbReference type="ARBA" id="ARBA00022741"/>
    </source>
</evidence>
<dbReference type="GO" id="GO:0009236">
    <property type="term" value="P:cobalamin biosynthetic process"/>
    <property type="evidence" value="ECO:0007669"/>
    <property type="project" value="UniProtKB-UniRule"/>
</dbReference>
<dbReference type="HAMAP" id="MF_00027">
    <property type="entry name" value="CobB_CbiA"/>
    <property type="match status" value="1"/>
</dbReference>
<comment type="domain">
    <text evidence="7">Comprises of two domains. The C-terminal domain contains the binding site for glutamine and catalyzes the hydrolysis of this substrate to glutamate and ammonia. The N-terminal domain is anticipated to bind ATP and cobyrinate and catalyzes the ultimate synthesis of the diamide product. The ammonia produced via the glutaminase domain is probably translocated to the adjacent domain via a molecular tunnel, where it reacts with an activated intermediate.</text>
</comment>
<keyword evidence="4 7" id="KW-0067">ATP-binding</keyword>
<keyword evidence="5 7" id="KW-0460">Magnesium</keyword>
<comment type="pathway">
    <text evidence="7">Cofactor biosynthesis; adenosylcobalamin biosynthesis; cob(II)yrinate a,c-diamide from sirohydrochlorin (anaerobic route): step 10/10.</text>
</comment>
<comment type="cofactor">
    <cofactor evidence="1 7">
        <name>Mg(2+)</name>
        <dbReference type="ChEBI" id="CHEBI:18420"/>
    </cofactor>
</comment>
<proteinExistence type="inferred from homology"/>
<protein>
    <recommendedName>
        <fullName evidence="7">Cobyrinate a,c-diamide synthase</fullName>
        <ecNumber evidence="7">6.3.5.11</ecNumber>
    </recommendedName>
    <alternativeName>
        <fullName evidence="7">Cobyrinic acid a,c-diamide synthetase</fullName>
    </alternativeName>
</protein>
<dbReference type="RefSeq" id="WP_157609583.1">
    <property type="nucleotide sequence ID" value="NZ_CGIH01000050.1"/>
</dbReference>
<evidence type="ECO:0000256" key="2">
    <source>
        <dbReference type="ARBA" id="ARBA00022598"/>
    </source>
</evidence>
<gene>
    <name evidence="7" type="primary">cbiA</name>
    <name evidence="10" type="ORF">2649</name>
</gene>
<dbReference type="InterPro" id="IPR004484">
    <property type="entry name" value="CbiA/CobB_synth"/>
</dbReference>
<evidence type="ECO:0000256" key="7">
    <source>
        <dbReference type="HAMAP-Rule" id="MF_00027"/>
    </source>
</evidence>
<comment type="catalytic activity">
    <reaction evidence="7">
        <text>cob(II)yrinate + 2 L-glutamine + 2 ATP + 2 H2O = cob(II)yrinate a,c diamide + 2 L-glutamate + 2 ADP + 2 phosphate + 2 H(+)</text>
        <dbReference type="Rhea" id="RHEA:26289"/>
        <dbReference type="ChEBI" id="CHEBI:15377"/>
        <dbReference type="ChEBI" id="CHEBI:15378"/>
        <dbReference type="ChEBI" id="CHEBI:29985"/>
        <dbReference type="ChEBI" id="CHEBI:30616"/>
        <dbReference type="ChEBI" id="CHEBI:43474"/>
        <dbReference type="ChEBI" id="CHEBI:58359"/>
        <dbReference type="ChEBI" id="CHEBI:58537"/>
        <dbReference type="ChEBI" id="CHEBI:58894"/>
        <dbReference type="ChEBI" id="CHEBI:456216"/>
        <dbReference type="EC" id="6.3.5.11"/>
    </reaction>
</comment>
<accession>A0A0E4C9N5</accession>
<evidence type="ECO:0000313" key="10">
    <source>
        <dbReference type="EMBL" id="CFY07178.1"/>
    </source>
</evidence>
<feature type="site" description="Increases nucleophilicity of active site Cys" evidence="7">
    <location>
        <position position="436"/>
    </location>
</feature>
<dbReference type="PROSITE" id="PS51274">
    <property type="entry name" value="GATASE_COBBQ"/>
    <property type="match status" value="1"/>
</dbReference>
<comment type="function">
    <text evidence="7">Catalyzes the ATP-dependent amidation of the two carboxylate groups at positions a and c of cobyrinate, using either L-glutamine or ammonia as the nitrogen source.</text>
</comment>